<organism evidence="2 3">
    <name type="scientific">Streptomyces mauvecolor</name>
    <dbReference type="NCBI Taxonomy" id="58345"/>
    <lineage>
        <taxon>Bacteria</taxon>
        <taxon>Bacillati</taxon>
        <taxon>Actinomycetota</taxon>
        <taxon>Actinomycetes</taxon>
        <taxon>Kitasatosporales</taxon>
        <taxon>Streptomycetaceae</taxon>
        <taxon>Streptomyces</taxon>
    </lineage>
</organism>
<dbReference type="InterPro" id="IPR036388">
    <property type="entry name" value="WH-like_DNA-bd_sf"/>
</dbReference>
<sequence>MIRILLGTDDLERVQIADSPDFGYELALGGAVLANRTRASHLSQWRREVARNWNPSYSRLFDLYTPAHLPTFSGLAARPAQAAPAHPAIDPDSTGTALHVRDLARARALTPFTTALADGHPPAYRALGQLISGFQAIALDPFRRRITSVVHTASAQAGTRAATSGIDAMLRTLHPMLHWDGSVLALNTIHDCHEPLEGRPLVLQPSALAIGISINPAADSVTITYPATNVVLARDPASRAPSLALAALLGSTRAAALAAVVEAPALTTGELAAVLGLSAAAASRQATALREAGLIATFRNTQTVHHHPTRLGMDLLSGSDDARDW</sequence>
<comment type="caution">
    <text evidence="2">The sequence shown here is derived from an EMBL/GenBank/DDBJ whole genome shotgun (WGS) entry which is preliminary data.</text>
</comment>
<evidence type="ECO:0000313" key="3">
    <source>
        <dbReference type="Proteomes" id="UP001595834"/>
    </source>
</evidence>
<keyword evidence="3" id="KW-1185">Reference proteome</keyword>
<dbReference type="InterPro" id="IPR000835">
    <property type="entry name" value="HTH_MarR-typ"/>
</dbReference>
<proteinExistence type="predicted"/>
<dbReference type="Pfam" id="PF12802">
    <property type="entry name" value="MarR_2"/>
    <property type="match status" value="1"/>
</dbReference>
<protein>
    <submittedName>
        <fullName evidence="2">MarR family transcriptional regulator</fullName>
    </submittedName>
</protein>
<dbReference type="Proteomes" id="UP001595834">
    <property type="component" value="Unassembled WGS sequence"/>
</dbReference>
<gene>
    <name evidence="2" type="ORF">ACFPFX_33655</name>
</gene>
<feature type="domain" description="HTH marR-type" evidence="1">
    <location>
        <begin position="252"/>
        <end position="296"/>
    </location>
</feature>
<reference evidence="3" key="1">
    <citation type="journal article" date="2019" name="Int. J. Syst. Evol. Microbiol.">
        <title>The Global Catalogue of Microorganisms (GCM) 10K type strain sequencing project: providing services to taxonomists for standard genome sequencing and annotation.</title>
        <authorList>
            <consortium name="The Broad Institute Genomics Platform"/>
            <consortium name="The Broad Institute Genome Sequencing Center for Infectious Disease"/>
            <person name="Wu L."/>
            <person name="Ma J."/>
        </authorList>
    </citation>
    <scope>NUCLEOTIDE SEQUENCE [LARGE SCALE GENOMIC DNA]</scope>
    <source>
        <strain evidence="3">CCM 7224</strain>
    </source>
</reference>
<evidence type="ECO:0000313" key="2">
    <source>
        <dbReference type="EMBL" id="MFC4961247.1"/>
    </source>
</evidence>
<dbReference type="PANTHER" id="PTHR43132">
    <property type="entry name" value="ARSENICAL RESISTANCE OPERON REPRESSOR ARSR-RELATED"/>
    <property type="match status" value="1"/>
</dbReference>
<dbReference type="EMBL" id="JBHSIZ010000045">
    <property type="protein sequence ID" value="MFC4961247.1"/>
    <property type="molecule type" value="Genomic_DNA"/>
</dbReference>
<name>A0ABV9UYL4_9ACTN</name>
<dbReference type="PANTHER" id="PTHR43132:SF8">
    <property type="entry name" value="HTH-TYPE TRANSCRIPTIONAL REGULATOR KMTR"/>
    <property type="match status" value="1"/>
</dbReference>
<dbReference type="RefSeq" id="WP_344377815.1">
    <property type="nucleotide sequence ID" value="NZ_BAAASQ010000019.1"/>
</dbReference>
<dbReference type="SUPFAM" id="SSF46785">
    <property type="entry name" value="Winged helix' DNA-binding domain"/>
    <property type="match status" value="1"/>
</dbReference>
<dbReference type="InterPro" id="IPR036390">
    <property type="entry name" value="WH_DNA-bd_sf"/>
</dbReference>
<accession>A0ABV9UYL4</accession>
<dbReference type="InterPro" id="IPR051011">
    <property type="entry name" value="Metal_resp_trans_reg"/>
</dbReference>
<dbReference type="Gene3D" id="1.10.10.10">
    <property type="entry name" value="Winged helix-like DNA-binding domain superfamily/Winged helix DNA-binding domain"/>
    <property type="match status" value="1"/>
</dbReference>
<evidence type="ECO:0000259" key="1">
    <source>
        <dbReference type="Pfam" id="PF12802"/>
    </source>
</evidence>